<evidence type="ECO:0000256" key="11">
    <source>
        <dbReference type="SAM" id="Coils"/>
    </source>
</evidence>
<dbReference type="RefSeq" id="XP_001307344.1">
    <property type="nucleotide sequence ID" value="XM_001307343.1"/>
</dbReference>
<comment type="similarity">
    <text evidence="2">Belongs to the POC5 family.</text>
</comment>
<dbReference type="Proteomes" id="UP000001542">
    <property type="component" value="Unassembled WGS sequence"/>
</dbReference>
<evidence type="ECO:0000256" key="1">
    <source>
        <dbReference type="ARBA" id="ARBA00004114"/>
    </source>
</evidence>
<evidence type="ECO:0000256" key="9">
    <source>
        <dbReference type="ARBA" id="ARBA00031694"/>
    </source>
</evidence>
<keyword evidence="8" id="KW-0131">Cell cycle</keyword>
<reference evidence="13" key="1">
    <citation type="submission" date="2006-10" db="EMBL/GenBank/DDBJ databases">
        <authorList>
            <person name="Amadeo P."/>
            <person name="Zhao Q."/>
            <person name="Wortman J."/>
            <person name="Fraser-Liggett C."/>
            <person name="Carlton J."/>
        </authorList>
    </citation>
    <scope>NUCLEOTIDE SEQUENCE</scope>
    <source>
        <strain evidence="13">G3</strain>
    </source>
</reference>
<feature type="region of interest" description="Disordered" evidence="12">
    <location>
        <begin position="240"/>
        <end position="276"/>
    </location>
</feature>
<dbReference type="VEuPathDB" id="TrichDB:TVAGG3_0846670"/>
<evidence type="ECO:0000256" key="3">
    <source>
        <dbReference type="ARBA" id="ARBA00014910"/>
    </source>
</evidence>
<organism evidence="13 14">
    <name type="scientific">Trichomonas vaginalis (strain ATCC PRA-98 / G3)</name>
    <dbReference type="NCBI Taxonomy" id="412133"/>
    <lineage>
        <taxon>Eukaryota</taxon>
        <taxon>Metamonada</taxon>
        <taxon>Parabasalia</taxon>
        <taxon>Trichomonadida</taxon>
        <taxon>Trichomonadidae</taxon>
        <taxon>Trichomonas</taxon>
    </lineage>
</organism>
<dbReference type="VEuPathDB" id="TrichDB:TVAG_241500"/>
<evidence type="ECO:0000256" key="2">
    <source>
        <dbReference type="ARBA" id="ARBA00010411"/>
    </source>
</evidence>
<gene>
    <name evidence="13" type="ORF">TVAG_241500</name>
</gene>
<dbReference type="OrthoDB" id="10064898at2759"/>
<accession>A2FKZ8</accession>
<dbReference type="PANTHER" id="PTHR28618">
    <property type="entry name" value="CENTROSOMAL PROTEIN POC5"/>
    <property type="match status" value="1"/>
</dbReference>
<comment type="subcellular location">
    <subcellularLocation>
        <location evidence="1">Cytoplasm</location>
        <location evidence="1">Cytoskeleton</location>
        <location evidence="1">Microtubule organizing center</location>
        <location evidence="1">Centrosome</location>
        <location evidence="1">Centriole</location>
    </subcellularLocation>
</comment>
<dbReference type="InterPro" id="IPR033351">
    <property type="entry name" value="POC5"/>
</dbReference>
<dbReference type="EMBL" id="DS113859">
    <property type="protein sequence ID" value="EAX94414.1"/>
    <property type="molecule type" value="Genomic_DNA"/>
</dbReference>
<evidence type="ECO:0000256" key="12">
    <source>
        <dbReference type="SAM" id="MobiDB-lite"/>
    </source>
</evidence>
<evidence type="ECO:0000256" key="4">
    <source>
        <dbReference type="ARBA" id="ARBA00022490"/>
    </source>
</evidence>
<keyword evidence="14" id="KW-1185">Reference proteome</keyword>
<dbReference type="AlphaFoldDB" id="A2FKZ8"/>
<keyword evidence="5" id="KW-0677">Repeat</keyword>
<protein>
    <recommendedName>
        <fullName evidence="3">Centrosomal protein POC5</fullName>
    </recommendedName>
    <alternativeName>
        <fullName evidence="9">Protein of centriole 5</fullName>
    </alternativeName>
</protein>
<evidence type="ECO:0000256" key="7">
    <source>
        <dbReference type="ARBA" id="ARBA00023212"/>
    </source>
</evidence>
<name>A2FKZ8_TRIV3</name>
<evidence type="ECO:0000256" key="6">
    <source>
        <dbReference type="ARBA" id="ARBA00023054"/>
    </source>
</evidence>
<keyword evidence="6 11" id="KW-0175">Coiled coil</keyword>
<dbReference type="PANTHER" id="PTHR28618:SF1">
    <property type="entry name" value="CENTROSOMAL PROTEIN POC5"/>
    <property type="match status" value="1"/>
</dbReference>
<evidence type="ECO:0000256" key="10">
    <source>
        <dbReference type="ARBA" id="ARBA00049959"/>
    </source>
</evidence>
<evidence type="ECO:0000313" key="14">
    <source>
        <dbReference type="Proteomes" id="UP000001542"/>
    </source>
</evidence>
<dbReference type="GO" id="GO:0005814">
    <property type="term" value="C:centriole"/>
    <property type="evidence" value="ECO:0007669"/>
    <property type="project" value="UniProtKB-SubCell"/>
</dbReference>
<proteinExistence type="inferred from homology"/>
<evidence type="ECO:0000256" key="5">
    <source>
        <dbReference type="ARBA" id="ARBA00022737"/>
    </source>
</evidence>
<evidence type="ECO:0000313" key="13">
    <source>
        <dbReference type="EMBL" id="EAX94414.1"/>
    </source>
</evidence>
<evidence type="ECO:0000256" key="8">
    <source>
        <dbReference type="ARBA" id="ARBA00023306"/>
    </source>
</evidence>
<keyword evidence="7" id="KW-0206">Cytoskeleton</keyword>
<dbReference type="InParanoid" id="A2FKZ8"/>
<comment type="function">
    <text evidence="10">Essential for the assembly of the distal half of centrioles, required for centriole elongation. Acts as a negative regulator of centriole elongation.</text>
</comment>
<sequence>MSVAFDIESAYKIVDAHHQQVDDELIALLTAIQKRLLQTHKNYYTPIINNLQRKIDEQKIANETMSKRAEGIDQEADKLSIIFEKMVDHISFMKMKEQVSNAKSKLLHAWRDIATSRRIYEDTMFRIYLQEPMKRILFKRWVRRMNKVRFNRKKRELRRENSREMKAQETEATQRITALQSELIAVRQLLAEHERQNGEMQQKLRRAFMRGVVNLNLEAVDVFGEVPATDGLVSSIAAQPLKKKKKMELPKDSDSDSDNEDFVVEPAPRISVIHHN</sequence>
<reference evidence="13" key="2">
    <citation type="journal article" date="2007" name="Science">
        <title>Draft genome sequence of the sexually transmitted pathogen Trichomonas vaginalis.</title>
        <authorList>
            <person name="Carlton J.M."/>
            <person name="Hirt R.P."/>
            <person name="Silva J.C."/>
            <person name="Delcher A.L."/>
            <person name="Schatz M."/>
            <person name="Zhao Q."/>
            <person name="Wortman J.R."/>
            <person name="Bidwell S.L."/>
            <person name="Alsmark U.C.M."/>
            <person name="Besteiro S."/>
            <person name="Sicheritz-Ponten T."/>
            <person name="Noel C.J."/>
            <person name="Dacks J.B."/>
            <person name="Foster P.G."/>
            <person name="Simillion C."/>
            <person name="Van de Peer Y."/>
            <person name="Miranda-Saavedra D."/>
            <person name="Barton G.J."/>
            <person name="Westrop G.D."/>
            <person name="Mueller S."/>
            <person name="Dessi D."/>
            <person name="Fiori P.L."/>
            <person name="Ren Q."/>
            <person name="Paulsen I."/>
            <person name="Zhang H."/>
            <person name="Bastida-Corcuera F.D."/>
            <person name="Simoes-Barbosa A."/>
            <person name="Brown M.T."/>
            <person name="Hayes R.D."/>
            <person name="Mukherjee M."/>
            <person name="Okumura C.Y."/>
            <person name="Schneider R."/>
            <person name="Smith A.J."/>
            <person name="Vanacova S."/>
            <person name="Villalvazo M."/>
            <person name="Haas B.J."/>
            <person name="Pertea M."/>
            <person name="Feldblyum T.V."/>
            <person name="Utterback T.R."/>
            <person name="Shu C.L."/>
            <person name="Osoegawa K."/>
            <person name="de Jong P.J."/>
            <person name="Hrdy I."/>
            <person name="Horvathova L."/>
            <person name="Zubacova Z."/>
            <person name="Dolezal P."/>
            <person name="Malik S.B."/>
            <person name="Logsdon J.M. Jr."/>
            <person name="Henze K."/>
            <person name="Gupta A."/>
            <person name="Wang C.C."/>
            <person name="Dunne R.L."/>
            <person name="Upcroft J.A."/>
            <person name="Upcroft P."/>
            <person name="White O."/>
            <person name="Salzberg S.L."/>
            <person name="Tang P."/>
            <person name="Chiu C.-H."/>
            <person name="Lee Y.-S."/>
            <person name="Embley T.M."/>
            <person name="Coombs G.H."/>
            <person name="Mottram J.C."/>
            <person name="Tachezy J."/>
            <person name="Fraser-Liggett C.M."/>
            <person name="Johnson P.J."/>
        </authorList>
    </citation>
    <scope>NUCLEOTIDE SEQUENCE [LARGE SCALE GENOMIC DNA]</scope>
    <source>
        <strain evidence="13">G3</strain>
    </source>
</reference>
<keyword evidence="4" id="KW-0963">Cytoplasm</keyword>
<feature type="coiled-coil region" evidence="11">
    <location>
        <begin position="176"/>
        <end position="210"/>
    </location>
</feature>
<dbReference type="SMR" id="A2FKZ8"/>
<dbReference type="KEGG" id="tva:4752147"/>